<keyword evidence="5" id="KW-1185">Reference proteome</keyword>
<dbReference type="OrthoDB" id="9790372at2"/>
<evidence type="ECO:0000256" key="1">
    <source>
        <dbReference type="SAM" id="MobiDB-lite"/>
    </source>
</evidence>
<dbReference type="STRING" id="161899.CSING_08705"/>
<dbReference type="HOGENOM" id="CLU_100236_0_0_11"/>
<dbReference type="Pfam" id="PF02620">
    <property type="entry name" value="YceD"/>
    <property type="match status" value="1"/>
</dbReference>
<name>A0A0B6F493_9CORY</name>
<dbReference type="RefSeq" id="WP_042531439.1">
    <property type="nucleotide sequence ID" value="NZ_CP010827.1"/>
</dbReference>
<dbReference type="Proteomes" id="UP000031890">
    <property type="component" value="Chromosome"/>
</dbReference>
<dbReference type="AlphaFoldDB" id="A0A0B6F493"/>
<feature type="compositionally biased region" description="Low complexity" evidence="1">
    <location>
        <begin position="153"/>
        <end position="162"/>
    </location>
</feature>
<organism evidence="2 4">
    <name type="scientific">Corynebacterium singulare</name>
    <dbReference type="NCBI Taxonomy" id="161899"/>
    <lineage>
        <taxon>Bacteria</taxon>
        <taxon>Bacillati</taxon>
        <taxon>Actinomycetota</taxon>
        <taxon>Actinomycetes</taxon>
        <taxon>Mycobacteriales</taxon>
        <taxon>Corynebacteriaceae</taxon>
        <taxon>Corynebacterium</taxon>
    </lineage>
</organism>
<sequence length="179" mass="18988">MNSPLKFDVTELLRSQGSEALPEHRVQTGPAPERIGVEMIAIPQGNELTVDATLTPLGSGVLVDADVTGTLSGECARCLEELHPELDLHVSQVFAADESFISGDEEEDEDQGSGDEVPEIKDGVLDLLQTVIDEAGLTLPFAPTCEGGCEAATPEGVTTGVSGEEERVDPRWSGLEKFL</sequence>
<reference evidence="2 4" key="1">
    <citation type="journal article" date="2015" name="Genome Announc.">
        <title>Complete Genome Sequence and Annotation of Corynebacterium singulare DSM 44357, Isolated from a Human Semen Specimen.</title>
        <authorList>
            <person name="Merten M."/>
            <person name="Brinkrolf K."/>
            <person name="Albersmeier A."/>
            <person name="Kutter Y."/>
            <person name="Ruckert C."/>
            <person name="Tauch A."/>
        </authorList>
    </citation>
    <scope>NUCLEOTIDE SEQUENCE [LARGE SCALE GENOMIC DNA]</scope>
    <source>
        <strain evidence="2">IBS B52218</strain>
    </source>
</reference>
<dbReference type="InterPro" id="IPR003772">
    <property type="entry name" value="YceD"/>
</dbReference>
<feature type="region of interest" description="Disordered" evidence="1">
    <location>
        <begin position="152"/>
        <end position="179"/>
    </location>
</feature>
<protein>
    <submittedName>
        <fullName evidence="2">Putative metal-binding protein, possibly nucleic-acid binding</fullName>
    </submittedName>
    <submittedName>
        <fullName evidence="3">YceD family protein</fullName>
    </submittedName>
</protein>
<gene>
    <name evidence="2" type="ORF">CSING_08705</name>
    <name evidence="3" type="ORF">MHK08_00955</name>
</gene>
<dbReference type="Proteomes" id="UP001521911">
    <property type="component" value="Unassembled WGS sequence"/>
</dbReference>
<evidence type="ECO:0000313" key="2">
    <source>
        <dbReference type="EMBL" id="AJI79260.1"/>
    </source>
</evidence>
<evidence type="ECO:0000313" key="5">
    <source>
        <dbReference type="Proteomes" id="UP001521911"/>
    </source>
</evidence>
<accession>A0A0B6F493</accession>
<evidence type="ECO:0000313" key="3">
    <source>
        <dbReference type="EMBL" id="MCG7275052.1"/>
    </source>
</evidence>
<proteinExistence type="predicted"/>
<dbReference type="EMBL" id="JAKRDF010000001">
    <property type="protein sequence ID" value="MCG7275052.1"/>
    <property type="molecule type" value="Genomic_DNA"/>
</dbReference>
<dbReference type="KEGG" id="csx:CSING_08705"/>
<dbReference type="EMBL" id="CP010827">
    <property type="protein sequence ID" value="AJI79260.1"/>
    <property type="molecule type" value="Genomic_DNA"/>
</dbReference>
<reference evidence="3 5" key="2">
    <citation type="submission" date="2022-02" db="EMBL/GenBank/DDBJ databases">
        <title>Uncovering new skin microbiome diversity through culturing and metagenomics.</title>
        <authorList>
            <person name="Conlan S."/>
            <person name="Deming C."/>
            <person name="Nisc Comparative Sequencing Program N."/>
            <person name="Segre J.A."/>
        </authorList>
    </citation>
    <scope>NUCLEOTIDE SEQUENCE [LARGE SCALE GENOMIC DNA]</scope>
    <source>
        <strain evidence="3 5">ACRQV</strain>
    </source>
</reference>
<evidence type="ECO:0000313" key="4">
    <source>
        <dbReference type="Proteomes" id="UP000031890"/>
    </source>
</evidence>